<feature type="region of interest" description="Disordered" evidence="5">
    <location>
        <begin position="306"/>
        <end position="327"/>
    </location>
</feature>
<dbReference type="AlphaFoldDB" id="A0A9D3MEQ7"/>
<reference evidence="6" key="1">
    <citation type="submission" date="2021-01" db="EMBL/GenBank/DDBJ databases">
        <title>A chromosome-scale assembly of European eel, Anguilla anguilla.</title>
        <authorList>
            <person name="Henkel C."/>
            <person name="Jong-Raadsen S.A."/>
            <person name="Dufour S."/>
            <person name="Weltzien F.-A."/>
            <person name="Palstra A.P."/>
            <person name="Pelster B."/>
            <person name="Spaink H.P."/>
            <person name="Van Den Thillart G.E."/>
            <person name="Jansen H."/>
            <person name="Zahm M."/>
            <person name="Klopp C."/>
            <person name="Cedric C."/>
            <person name="Louis A."/>
            <person name="Berthelot C."/>
            <person name="Parey E."/>
            <person name="Roest Crollius H."/>
            <person name="Montfort J."/>
            <person name="Robinson-Rechavi M."/>
            <person name="Bucao C."/>
            <person name="Bouchez O."/>
            <person name="Gislard M."/>
            <person name="Lluch J."/>
            <person name="Milhes M."/>
            <person name="Lampietro C."/>
            <person name="Lopez Roques C."/>
            <person name="Donnadieu C."/>
            <person name="Braasch I."/>
            <person name="Desvignes T."/>
            <person name="Postlethwait J."/>
            <person name="Bobe J."/>
            <person name="Guiguen Y."/>
            <person name="Dirks R."/>
        </authorList>
    </citation>
    <scope>NUCLEOTIDE SEQUENCE</scope>
    <source>
        <strain evidence="6">Tag_6206</strain>
        <tissue evidence="6">Liver</tissue>
    </source>
</reference>
<name>A0A9D3MEQ7_ANGAN</name>
<dbReference type="PANTHER" id="PTHR18875">
    <property type="entry name" value="SARCOMA ANTIGEN NY-SAR-24/CYTOSKELETAL PROTEIN SOJO"/>
    <property type="match status" value="1"/>
</dbReference>
<feature type="compositionally biased region" description="Basic and acidic residues" evidence="5">
    <location>
        <begin position="478"/>
        <end position="489"/>
    </location>
</feature>
<feature type="compositionally biased region" description="Low complexity" evidence="5">
    <location>
        <begin position="29"/>
        <end position="39"/>
    </location>
</feature>
<feature type="region of interest" description="Disordered" evidence="5">
    <location>
        <begin position="29"/>
        <end position="75"/>
    </location>
</feature>
<keyword evidence="2" id="KW-0963">Cytoplasm</keyword>
<evidence type="ECO:0000256" key="1">
    <source>
        <dbReference type="ARBA" id="ARBA00004496"/>
    </source>
</evidence>
<evidence type="ECO:0000256" key="4">
    <source>
        <dbReference type="SAM" id="Coils"/>
    </source>
</evidence>
<comment type="caution">
    <text evidence="6">The sequence shown here is derived from an EMBL/GenBank/DDBJ whole genome shotgun (WGS) entry which is preliminary data.</text>
</comment>
<dbReference type="Proteomes" id="UP001044222">
    <property type="component" value="Chromosome 6"/>
</dbReference>
<organism evidence="6 7">
    <name type="scientific">Anguilla anguilla</name>
    <name type="common">European freshwater eel</name>
    <name type="synonym">Muraena anguilla</name>
    <dbReference type="NCBI Taxonomy" id="7936"/>
    <lineage>
        <taxon>Eukaryota</taxon>
        <taxon>Metazoa</taxon>
        <taxon>Chordata</taxon>
        <taxon>Craniata</taxon>
        <taxon>Vertebrata</taxon>
        <taxon>Euteleostomi</taxon>
        <taxon>Actinopterygii</taxon>
        <taxon>Neopterygii</taxon>
        <taxon>Teleostei</taxon>
        <taxon>Anguilliformes</taxon>
        <taxon>Anguillidae</taxon>
        <taxon>Anguilla</taxon>
    </lineage>
</organism>
<evidence type="ECO:0000256" key="5">
    <source>
        <dbReference type="SAM" id="MobiDB-lite"/>
    </source>
</evidence>
<dbReference type="EMBL" id="JAFIRN010000006">
    <property type="protein sequence ID" value="KAG5847621.1"/>
    <property type="molecule type" value="Genomic_DNA"/>
</dbReference>
<keyword evidence="3 4" id="KW-0175">Coiled coil</keyword>
<feature type="coiled-coil region" evidence="4">
    <location>
        <begin position="425"/>
        <end position="459"/>
    </location>
</feature>
<evidence type="ECO:0000313" key="6">
    <source>
        <dbReference type="EMBL" id="KAG5847621.1"/>
    </source>
</evidence>
<gene>
    <name evidence="6" type="ORF">ANANG_G00128110</name>
</gene>
<feature type="region of interest" description="Disordered" evidence="5">
    <location>
        <begin position="600"/>
        <end position="639"/>
    </location>
</feature>
<evidence type="ECO:0000256" key="3">
    <source>
        <dbReference type="ARBA" id="ARBA00023054"/>
    </source>
</evidence>
<feature type="compositionally biased region" description="Polar residues" evidence="5">
    <location>
        <begin position="614"/>
        <end position="624"/>
    </location>
</feature>
<proteinExistence type="predicted"/>
<feature type="compositionally biased region" description="Low complexity" evidence="5">
    <location>
        <begin position="312"/>
        <end position="327"/>
    </location>
</feature>
<feature type="region of interest" description="Disordered" evidence="5">
    <location>
        <begin position="478"/>
        <end position="502"/>
    </location>
</feature>
<feature type="compositionally biased region" description="Basic and acidic residues" evidence="5">
    <location>
        <begin position="600"/>
        <end position="613"/>
    </location>
</feature>
<dbReference type="GO" id="GO:0005737">
    <property type="term" value="C:cytoplasm"/>
    <property type="evidence" value="ECO:0007669"/>
    <property type="project" value="UniProtKB-SubCell"/>
</dbReference>
<accession>A0A9D3MEQ7</accession>
<dbReference type="PANTHER" id="PTHR18875:SF8">
    <property type="entry name" value="COILED-COIL DOMAIN-CONTAINING PROTEIN 18"/>
    <property type="match status" value="1"/>
</dbReference>
<feature type="compositionally biased region" description="Basic residues" evidence="5">
    <location>
        <begin position="625"/>
        <end position="639"/>
    </location>
</feature>
<protein>
    <submittedName>
        <fullName evidence="6">Uncharacterized protein</fullName>
    </submittedName>
</protein>
<evidence type="ECO:0000256" key="2">
    <source>
        <dbReference type="ARBA" id="ARBA00022490"/>
    </source>
</evidence>
<evidence type="ECO:0000313" key="7">
    <source>
        <dbReference type="Proteomes" id="UP001044222"/>
    </source>
</evidence>
<keyword evidence="7" id="KW-1185">Reference proteome</keyword>
<comment type="subcellular location">
    <subcellularLocation>
        <location evidence="1">Cytoplasm</location>
    </subcellularLocation>
</comment>
<sequence length="639" mass="72032">MFHRSEEDLVKDVVSLRNQLRQTEISLQSLGEQLSGSSSEHSDHSPGCVQPGGLTLEDLRRPDVTQPPPISPILPETSLRIATGNVPHADYRPPSVTEIENSQLRKTLGSIREENSCLVLENQKLANELEEVQFRLAGSHAKVMGTTADSKPPSLSLMKEHIQGLEAEVESRTTALRDSEQKLEERQHCVLMNSRMVTKLKQELKTVQADLAHRISQGKRMEQQRNEALRNAEKLTAAFKEYKGNISEKMTKVLENEMKLKESLIECDREREELESRCSKLERERAEMARIVRQLKEDSCKTQALSTENTDLRSLAESSSAEASRLQQELADSKAAAEALKRENADLRSFSTSQEQRLALCLREGEQTRAELASLEAILNVLHLREGGGVLCVQPCILPQVSLSGYSDFRNAKPGERYAQLLPALQALEQERSRQAGLASGLQEQLSRAREELAALQSSMSQRASHFQHIHSELLEKAGEASRTEREGGRGTVGKELGRSQLRKKTARVGALEKQLQEKASAYSAAAVKNCELEQILLDKTSSLQHTEALFSRKQKDFQQALEKSKKAYAEKCKQLQEQMELLQQSLDQKKAQVQELEKRVSLSQKERKEAQQKCEQLQASWPRSNRRRSWVPPRTRGR</sequence>